<dbReference type="Pfam" id="PF02776">
    <property type="entry name" value="TPP_enzyme_N"/>
    <property type="match status" value="1"/>
</dbReference>
<gene>
    <name evidence="8" type="ORF">CLV85_1119</name>
</gene>
<dbReference type="Gene3D" id="3.40.50.970">
    <property type="match status" value="2"/>
</dbReference>
<evidence type="ECO:0000259" key="6">
    <source>
        <dbReference type="Pfam" id="PF02775"/>
    </source>
</evidence>
<feature type="domain" description="Thiamine pyrophosphate enzyme central" evidence="5">
    <location>
        <begin position="216"/>
        <end position="346"/>
    </location>
</feature>
<dbReference type="GO" id="GO:0030976">
    <property type="term" value="F:thiamine pyrophosphate binding"/>
    <property type="evidence" value="ECO:0007669"/>
    <property type="project" value="InterPro"/>
</dbReference>
<dbReference type="PANTHER" id="PTHR18968:SF13">
    <property type="entry name" value="ACETOLACTATE SYNTHASE CATALYTIC SUBUNIT, MITOCHONDRIAL"/>
    <property type="match status" value="1"/>
</dbReference>
<dbReference type="PANTHER" id="PTHR18968">
    <property type="entry name" value="THIAMINE PYROPHOSPHATE ENZYMES"/>
    <property type="match status" value="1"/>
</dbReference>
<dbReference type="GO" id="GO:0050660">
    <property type="term" value="F:flavin adenine dinucleotide binding"/>
    <property type="evidence" value="ECO:0007669"/>
    <property type="project" value="TreeGrafter"/>
</dbReference>
<comment type="caution">
    <text evidence="8">The sequence shown here is derived from an EMBL/GenBank/DDBJ whole genome shotgun (WGS) entry which is preliminary data.</text>
</comment>
<dbReference type="GO" id="GO:0009099">
    <property type="term" value="P:L-valine biosynthetic process"/>
    <property type="evidence" value="ECO:0007669"/>
    <property type="project" value="TreeGrafter"/>
</dbReference>
<dbReference type="InterPro" id="IPR045229">
    <property type="entry name" value="TPP_enz"/>
</dbReference>
<keyword evidence="3 4" id="KW-0786">Thiamine pyrophosphate</keyword>
<reference evidence="8 9" key="1">
    <citation type="submission" date="2017-11" db="EMBL/GenBank/DDBJ databases">
        <title>Genomic Encyclopedia of Archaeal and Bacterial Type Strains, Phase II (KMG-II): From Individual Species to Whole Genera.</title>
        <authorList>
            <person name="Goeker M."/>
        </authorList>
    </citation>
    <scope>NUCLEOTIDE SEQUENCE [LARGE SCALE GENOMIC DNA]</scope>
    <source>
        <strain evidence="8 9">DSM 16400</strain>
    </source>
</reference>
<dbReference type="InterPro" id="IPR011766">
    <property type="entry name" value="TPP_enzyme_TPP-bd"/>
</dbReference>
<dbReference type="InterPro" id="IPR012000">
    <property type="entry name" value="Thiamin_PyroP_enz_cen_dom"/>
</dbReference>
<evidence type="ECO:0000256" key="4">
    <source>
        <dbReference type="RuleBase" id="RU362132"/>
    </source>
</evidence>
<comment type="similarity">
    <text evidence="2 4">Belongs to the TPP enzyme family.</text>
</comment>
<evidence type="ECO:0000256" key="3">
    <source>
        <dbReference type="ARBA" id="ARBA00023052"/>
    </source>
</evidence>
<evidence type="ECO:0000256" key="2">
    <source>
        <dbReference type="ARBA" id="ARBA00007812"/>
    </source>
</evidence>
<dbReference type="Pfam" id="PF02775">
    <property type="entry name" value="TPP_enzyme_C"/>
    <property type="match status" value="1"/>
</dbReference>
<dbReference type="RefSeq" id="WP_100389276.1">
    <property type="nucleotide sequence ID" value="NZ_BMZU01000001.1"/>
</dbReference>
<name>A0A2M9D888_9MICO</name>
<evidence type="ECO:0000313" key="9">
    <source>
        <dbReference type="Proteomes" id="UP000231742"/>
    </source>
</evidence>
<dbReference type="OrthoDB" id="4494979at2"/>
<accession>A0A2M9D888</accession>
<dbReference type="GO" id="GO:0005948">
    <property type="term" value="C:acetolactate synthase complex"/>
    <property type="evidence" value="ECO:0007669"/>
    <property type="project" value="TreeGrafter"/>
</dbReference>
<dbReference type="GO" id="GO:0009097">
    <property type="term" value="P:isoleucine biosynthetic process"/>
    <property type="evidence" value="ECO:0007669"/>
    <property type="project" value="TreeGrafter"/>
</dbReference>
<keyword evidence="9" id="KW-1185">Reference proteome</keyword>
<dbReference type="GO" id="GO:0003984">
    <property type="term" value="F:acetolactate synthase activity"/>
    <property type="evidence" value="ECO:0007669"/>
    <property type="project" value="TreeGrafter"/>
</dbReference>
<dbReference type="InterPro" id="IPR012001">
    <property type="entry name" value="Thiamin_PyroP_enz_TPP-bd_dom"/>
</dbReference>
<dbReference type="EMBL" id="PGFH01000001">
    <property type="protein sequence ID" value="PJJ81934.1"/>
    <property type="molecule type" value="Genomic_DNA"/>
</dbReference>
<dbReference type="CDD" id="cd00568">
    <property type="entry name" value="TPP_enzymes"/>
    <property type="match status" value="1"/>
</dbReference>
<dbReference type="InterPro" id="IPR000399">
    <property type="entry name" value="TPP-bd_CS"/>
</dbReference>
<sequence length="560" mass="58073">MTTTSNDNYSADAAATASAVGVDVNNAGLALMTVLRNYGIDTIFGIPGTHNLELYRSLSALGIHPVTTRHEQGASYGSDGWSQQTGLPGVVITTSGPGLLNALSGAGTAYCESRPMILISPGVAEGSEFADNGALHETKDSTGAAGAIVEWSRRVTSATDAVTAVHDAFELFRYGRPRPVHIEIPLNVLESASDCPEELLRARPERARAAADAGAVERAAEILAAAAHPVIIAGGGASRIGSELTALAESLNAPVVTTLNGKASIPETHPLSLASEIRLPVIHELINQSDAVLIIGSKLGEAELWGGVIEPAGTVIRIDVLESQLNKNVASDLGLIGDSAVIVGQLRDALATRTITGNATTAAELDTVRATAVREAQEVSPTLHRVATMINEAIPENAIVAGDSSQITYFGMASVVRQVTSHSFLYTPAYATLGYGLPATLGAKVASPDRPVVCVLGDGALMFAVQEFITAIEQGLDVTIVCVDNGGYAEINQNERDRGITPVGVVLAQPNWSVLSAAFGGHGFSVTQPEQLTETVAQAIATPGFALVHVPLSIFEASDS</sequence>
<proteinExistence type="inferred from homology"/>
<dbReference type="Gene3D" id="3.40.50.1220">
    <property type="entry name" value="TPP-binding domain"/>
    <property type="match status" value="1"/>
</dbReference>
<dbReference type="InterPro" id="IPR029061">
    <property type="entry name" value="THDP-binding"/>
</dbReference>
<dbReference type="GO" id="GO:0000287">
    <property type="term" value="F:magnesium ion binding"/>
    <property type="evidence" value="ECO:0007669"/>
    <property type="project" value="InterPro"/>
</dbReference>
<evidence type="ECO:0000313" key="8">
    <source>
        <dbReference type="EMBL" id="PJJ81934.1"/>
    </source>
</evidence>
<feature type="domain" description="Thiamine pyrophosphate enzyme TPP-binding" evidence="6">
    <location>
        <begin position="413"/>
        <end position="550"/>
    </location>
</feature>
<dbReference type="SUPFAM" id="SSF52518">
    <property type="entry name" value="Thiamin diphosphate-binding fold (THDP-binding)"/>
    <property type="match status" value="2"/>
</dbReference>
<evidence type="ECO:0000259" key="7">
    <source>
        <dbReference type="Pfam" id="PF02776"/>
    </source>
</evidence>
<dbReference type="Proteomes" id="UP000231742">
    <property type="component" value="Unassembled WGS sequence"/>
</dbReference>
<evidence type="ECO:0000256" key="1">
    <source>
        <dbReference type="ARBA" id="ARBA00001964"/>
    </source>
</evidence>
<dbReference type="PROSITE" id="PS00187">
    <property type="entry name" value="TPP_ENZYMES"/>
    <property type="match status" value="1"/>
</dbReference>
<dbReference type="Pfam" id="PF00205">
    <property type="entry name" value="TPP_enzyme_M"/>
    <property type="match status" value="1"/>
</dbReference>
<dbReference type="AlphaFoldDB" id="A0A2M9D888"/>
<protein>
    <submittedName>
        <fullName evidence="8">Acetolactate synthase-1/2/3 large subunit</fullName>
    </submittedName>
</protein>
<dbReference type="SUPFAM" id="SSF52467">
    <property type="entry name" value="DHS-like NAD/FAD-binding domain"/>
    <property type="match status" value="1"/>
</dbReference>
<comment type="cofactor">
    <cofactor evidence="1">
        <name>thiamine diphosphate</name>
        <dbReference type="ChEBI" id="CHEBI:58937"/>
    </cofactor>
</comment>
<dbReference type="InterPro" id="IPR029035">
    <property type="entry name" value="DHS-like_NAD/FAD-binding_dom"/>
</dbReference>
<evidence type="ECO:0000259" key="5">
    <source>
        <dbReference type="Pfam" id="PF00205"/>
    </source>
</evidence>
<organism evidence="8 9">
    <name type="scientific">Salinibacterium amurskyense</name>
    <dbReference type="NCBI Taxonomy" id="205941"/>
    <lineage>
        <taxon>Bacteria</taxon>
        <taxon>Bacillati</taxon>
        <taxon>Actinomycetota</taxon>
        <taxon>Actinomycetes</taxon>
        <taxon>Micrococcales</taxon>
        <taxon>Microbacteriaceae</taxon>
        <taxon>Salinibacterium</taxon>
    </lineage>
</organism>
<dbReference type="CDD" id="cd07035">
    <property type="entry name" value="TPP_PYR_POX_like"/>
    <property type="match status" value="1"/>
</dbReference>
<feature type="domain" description="Thiamine pyrophosphate enzyme N-terminal TPP-binding" evidence="7">
    <location>
        <begin position="27"/>
        <end position="127"/>
    </location>
</feature>